<name>A0A8J9ZBJ7_BRALA</name>
<dbReference type="Pfam" id="PF00431">
    <property type="entry name" value="CUB"/>
    <property type="match status" value="2"/>
</dbReference>
<dbReference type="InterPro" id="IPR036383">
    <property type="entry name" value="TSP1_rpt_sf"/>
</dbReference>
<feature type="disulfide bond" evidence="8">
    <location>
        <begin position="434"/>
        <end position="452"/>
    </location>
</feature>
<feature type="disulfide bond" evidence="8">
    <location>
        <begin position="446"/>
        <end position="461"/>
    </location>
</feature>
<dbReference type="SUPFAM" id="SSF82895">
    <property type="entry name" value="TSP-1 type 1 repeat"/>
    <property type="match status" value="1"/>
</dbReference>
<protein>
    <submittedName>
        <fullName evidence="14">ST14 protein</fullName>
    </submittedName>
</protein>
<dbReference type="Gene3D" id="2.20.100.10">
    <property type="entry name" value="Thrombospondin type-1 (TSP1) repeat"/>
    <property type="match status" value="1"/>
</dbReference>
<dbReference type="PROSITE" id="PS50092">
    <property type="entry name" value="TSP1"/>
    <property type="match status" value="1"/>
</dbReference>
<dbReference type="InterPro" id="IPR002172">
    <property type="entry name" value="LDrepeatLR_classA_rpt"/>
</dbReference>
<feature type="active site" description="Charge relay system" evidence="6">
    <location>
        <position position="621"/>
    </location>
</feature>
<reference evidence="14" key="1">
    <citation type="submission" date="2022-01" db="EMBL/GenBank/DDBJ databases">
        <authorList>
            <person name="Braso-Vives M."/>
        </authorList>
    </citation>
    <scope>NUCLEOTIDE SEQUENCE</scope>
</reference>
<dbReference type="OrthoDB" id="7357196at2759"/>
<dbReference type="Gene3D" id="2.40.10.10">
    <property type="entry name" value="Trypsin-like serine proteases"/>
    <property type="match status" value="1"/>
</dbReference>
<feature type="domain" description="Peptidase S1" evidence="13">
    <location>
        <begin position="579"/>
        <end position="823"/>
    </location>
</feature>
<feature type="disulfide bond" evidence="7">
    <location>
        <begin position="769"/>
        <end position="799"/>
    </location>
</feature>
<dbReference type="SMART" id="SM00209">
    <property type="entry name" value="TSP1"/>
    <property type="match status" value="1"/>
</dbReference>
<dbReference type="InterPro" id="IPR001254">
    <property type="entry name" value="Trypsin_dom"/>
</dbReference>
<dbReference type="Pfam" id="PF00057">
    <property type="entry name" value="Ldl_recept_a"/>
    <property type="match status" value="1"/>
</dbReference>
<evidence type="ECO:0000256" key="11">
    <source>
        <dbReference type="SAM" id="SignalP"/>
    </source>
</evidence>
<feature type="domain" description="CUB" evidence="12">
    <location>
        <begin position="107"/>
        <end position="217"/>
    </location>
</feature>
<dbReference type="PRINTS" id="PR00722">
    <property type="entry name" value="CHYMOTRYPSIN"/>
</dbReference>
<dbReference type="EMBL" id="OV696703">
    <property type="protein sequence ID" value="CAH1250657.1"/>
    <property type="molecule type" value="Genomic_DNA"/>
</dbReference>
<dbReference type="InterPro" id="IPR000859">
    <property type="entry name" value="CUB_dom"/>
</dbReference>
<dbReference type="SUPFAM" id="SSF57424">
    <property type="entry name" value="LDL receptor-like module"/>
    <property type="match status" value="2"/>
</dbReference>
<dbReference type="InterPro" id="IPR036055">
    <property type="entry name" value="LDL_receptor-like_sf"/>
</dbReference>
<keyword evidence="4 9" id="KW-0720">Serine protease</keyword>
<evidence type="ECO:0000259" key="13">
    <source>
        <dbReference type="PROSITE" id="PS50240"/>
    </source>
</evidence>
<feature type="disulfide bond" evidence="8">
    <location>
        <begin position="427"/>
        <end position="439"/>
    </location>
</feature>
<dbReference type="SUPFAM" id="SSF50494">
    <property type="entry name" value="Trypsin-like serine proteases"/>
    <property type="match status" value="1"/>
</dbReference>
<dbReference type="SUPFAM" id="SSF49854">
    <property type="entry name" value="Spermadhesin, CUB domain"/>
    <property type="match status" value="2"/>
</dbReference>
<dbReference type="GO" id="GO:0006508">
    <property type="term" value="P:proteolysis"/>
    <property type="evidence" value="ECO:0007669"/>
    <property type="project" value="UniProtKB-KW"/>
</dbReference>
<dbReference type="CDD" id="cd00190">
    <property type="entry name" value="Tryp_SPc"/>
    <property type="match status" value="1"/>
</dbReference>
<feature type="active site" description="Charge relay system" evidence="6">
    <location>
        <position position="675"/>
    </location>
</feature>
<evidence type="ECO:0000256" key="8">
    <source>
        <dbReference type="PROSITE-ProRule" id="PRU00124"/>
    </source>
</evidence>
<proteinExistence type="predicted"/>
<dbReference type="InterPro" id="IPR000884">
    <property type="entry name" value="TSP1_rpt"/>
</dbReference>
<dbReference type="FunFam" id="2.60.120.290:FF:000001">
    <property type="entry name" value="CUB and sushi domain-containing protein 3 isoform X1"/>
    <property type="match status" value="1"/>
</dbReference>
<dbReference type="GO" id="GO:0004252">
    <property type="term" value="F:serine-type endopeptidase activity"/>
    <property type="evidence" value="ECO:0007669"/>
    <property type="project" value="InterPro"/>
</dbReference>
<dbReference type="SMART" id="SM00192">
    <property type="entry name" value="LDLa"/>
    <property type="match status" value="2"/>
</dbReference>
<evidence type="ECO:0000256" key="5">
    <source>
        <dbReference type="ARBA" id="ARBA00023157"/>
    </source>
</evidence>
<dbReference type="FunFam" id="2.60.120.290:FF:000013">
    <property type="entry name" value="Membrane frizzled-related protein"/>
    <property type="match status" value="1"/>
</dbReference>
<dbReference type="GO" id="GO:0006956">
    <property type="term" value="P:complement activation"/>
    <property type="evidence" value="ECO:0007669"/>
    <property type="project" value="InterPro"/>
</dbReference>
<dbReference type="PANTHER" id="PTHR24252">
    <property type="entry name" value="ACROSIN-RELATED"/>
    <property type="match status" value="1"/>
</dbReference>
<organism evidence="14 15">
    <name type="scientific">Branchiostoma lanceolatum</name>
    <name type="common">Common lancelet</name>
    <name type="synonym">Amphioxus lanceolatum</name>
    <dbReference type="NCBI Taxonomy" id="7740"/>
    <lineage>
        <taxon>Eukaryota</taxon>
        <taxon>Metazoa</taxon>
        <taxon>Chordata</taxon>
        <taxon>Cephalochordata</taxon>
        <taxon>Leptocardii</taxon>
        <taxon>Amphioxiformes</taxon>
        <taxon>Branchiostomatidae</taxon>
        <taxon>Branchiostoma</taxon>
    </lineage>
</organism>
<dbReference type="PROSITE" id="PS00135">
    <property type="entry name" value="TRYPSIN_SER"/>
    <property type="match status" value="1"/>
</dbReference>
<evidence type="ECO:0000313" key="15">
    <source>
        <dbReference type="Proteomes" id="UP000838412"/>
    </source>
</evidence>
<dbReference type="GO" id="GO:0005576">
    <property type="term" value="C:extracellular region"/>
    <property type="evidence" value="ECO:0007669"/>
    <property type="project" value="InterPro"/>
</dbReference>
<feature type="domain" description="CUB" evidence="12">
    <location>
        <begin position="219"/>
        <end position="334"/>
    </location>
</feature>
<dbReference type="PANTHER" id="PTHR24252:SF7">
    <property type="entry name" value="HYALIN"/>
    <property type="match status" value="1"/>
</dbReference>
<dbReference type="SMART" id="SM00020">
    <property type="entry name" value="Tryp_SPc"/>
    <property type="match status" value="1"/>
</dbReference>
<keyword evidence="1" id="KW-0245">EGF-like domain</keyword>
<dbReference type="PROSITE" id="PS01180">
    <property type="entry name" value="CUB"/>
    <property type="match status" value="2"/>
</dbReference>
<evidence type="ECO:0000256" key="2">
    <source>
        <dbReference type="ARBA" id="ARBA00022670"/>
    </source>
</evidence>
<evidence type="ECO:0000256" key="6">
    <source>
        <dbReference type="PIRSR" id="PIRSR001155-1"/>
    </source>
</evidence>
<evidence type="ECO:0000256" key="7">
    <source>
        <dbReference type="PIRSR" id="PIRSR001155-2"/>
    </source>
</evidence>
<evidence type="ECO:0000256" key="10">
    <source>
        <dbReference type="SAM" id="MobiDB-lite"/>
    </source>
</evidence>
<feature type="compositionally biased region" description="Low complexity" evidence="10">
    <location>
        <begin position="349"/>
        <end position="359"/>
    </location>
</feature>
<evidence type="ECO:0000259" key="12">
    <source>
        <dbReference type="PROSITE" id="PS01180"/>
    </source>
</evidence>
<feature type="disulfide bond" evidence="8">
    <location>
        <begin position="481"/>
        <end position="496"/>
    </location>
</feature>
<dbReference type="InterPro" id="IPR018114">
    <property type="entry name" value="TRYPSIN_HIS"/>
</dbReference>
<keyword evidence="15" id="KW-1185">Reference proteome</keyword>
<sequence length="827" mass="90515">MMTTAACLLLLAGLLALSAAAPADKVSALLNDEKRVDKPLEVLMLEEAKEKKYEEEALAKKNVLGKDWSENGLMVKKVVMKVLKELKNPTGVRAQDSRNLQETRTQCGGQFTELEGEFTSPNYPENYDSSLSCIWTITLPENNLVLLTVDDFTTERAYDVVKFIDGDSVTGTVLKSVAGTQPSDLSTIVSTGPSLTVQFTSDGSVTEKGFSFSYQGIKCGGRVIDSKLPITSPGFGVLDRYTNNTDCEWVIQVKEGATIKLTFDDFDIEGPYCAYDFLEIRDGPDDQSEAIGNQYCGDTLKGQTVRSTSNYLYLRFHSDRSIAGHGFSASFRAVCNGECAATEPPLITEPPIATEAPPETEAPPVPETEAPPVPETEAPPVPETEAPPVPETEAPPVPETEAPPATEPPPVPVTQAPPVTPPPLVECPQYQYACGSGECTHQRYECNGTPDCQDGSDEAQCFECDHNIHKPYYVMPYYWVCDGLSDCVDGADETGCEGPPTPPSVLEAHWSEWSDWGACSKDCEGRRNRTRECVRYAEGQECLEGSNVQHEMCGSPGPCTPEPESDCGTRKFEQGRVRIINGEDAVRGSWPWIAQFGVTWGQKPFCGGTLIDPEWVLTASHCFYDENAPPDASKFTVLLGKHRLRRDPMEAGAKLLNPTKIILHQEYDNKEVDNDIALVKIPAVDVNTNDYINTACLEVPDVTSASFTAESTCFTQGWGVTENQTQADILQEARVPIIENCVEESSYRDSHLTENMFCAGYVNGGVDSCQGDSGGPLVCQEETTGRWQLVGITSWGFGCAKDGYPGVYARVENYIEWIKKTIEENSD</sequence>
<keyword evidence="11" id="KW-0732">Signal</keyword>
<evidence type="ECO:0000313" key="14">
    <source>
        <dbReference type="EMBL" id="CAH1250657.1"/>
    </source>
</evidence>
<accession>A0A8J9ZBJ7</accession>
<keyword evidence="2 9" id="KW-0645">Protease</keyword>
<dbReference type="PIRSF" id="PIRSF001155">
    <property type="entry name" value="C1r_C1s_MASP"/>
    <property type="match status" value="1"/>
</dbReference>
<feature type="active site" description="Charge relay system" evidence="6">
    <location>
        <position position="773"/>
    </location>
</feature>
<dbReference type="CDD" id="cd00041">
    <property type="entry name" value="CUB"/>
    <property type="match status" value="2"/>
</dbReference>
<keyword evidence="5 7" id="KW-1015">Disulfide bond</keyword>
<dbReference type="InterPro" id="IPR024175">
    <property type="entry name" value="Pept_S1A_C1r/C1S/mannan-bd"/>
</dbReference>
<dbReference type="Proteomes" id="UP000838412">
    <property type="component" value="Chromosome 18"/>
</dbReference>
<dbReference type="SMART" id="SM00042">
    <property type="entry name" value="CUB"/>
    <property type="match status" value="2"/>
</dbReference>
<dbReference type="PROSITE" id="PS50240">
    <property type="entry name" value="TRYPSIN_DOM"/>
    <property type="match status" value="1"/>
</dbReference>
<dbReference type="Gene3D" id="4.10.400.10">
    <property type="entry name" value="Low-density Lipoprotein Receptor"/>
    <property type="match status" value="2"/>
</dbReference>
<dbReference type="Pfam" id="PF00089">
    <property type="entry name" value="Trypsin"/>
    <property type="match status" value="1"/>
</dbReference>
<feature type="signal peptide" evidence="11">
    <location>
        <begin position="1"/>
        <end position="20"/>
    </location>
</feature>
<gene>
    <name evidence="14" type="primary">ST14</name>
    <name evidence="14" type="ORF">BLAG_LOCUS11307</name>
</gene>
<feature type="region of interest" description="Disordered" evidence="10">
    <location>
        <begin position="345"/>
        <end position="417"/>
    </location>
</feature>
<dbReference type="Gene3D" id="2.60.120.290">
    <property type="entry name" value="Spermadhesin, CUB domain"/>
    <property type="match status" value="2"/>
</dbReference>
<evidence type="ECO:0000256" key="4">
    <source>
        <dbReference type="ARBA" id="ARBA00022825"/>
    </source>
</evidence>
<keyword evidence="3 9" id="KW-0378">Hydrolase</keyword>
<dbReference type="InterPro" id="IPR043504">
    <property type="entry name" value="Peptidase_S1_PA_chymotrypsin"/>
</dbReference>
<dbReference type="InterPro" id="IPR035914">
    <property type="entry name" value="Sperma_CUB_dom_sf"/>
</dbReference>
<feature type="compositionally biased region" description="Pro residues" evidence="10">
    <location>
        <begin position="360"/>
        <end position="398"/>
    </location>
</feature>
<dbReference type="PROSITE" id="PS00134">
    <property type="entry name" value="TRYPSIN_HIS"/>
    <property type="match status" value="1"/>
</dbReference>
<comment type="caution">
    <text evidence="8">Lacks conserved residue(s) required for the propagation of feature annotation.</text>
</comment>
<dbReference type="FunFam" id="2.40.10.10:FF:000003">
    <property type="entry name" value="Transmembrane serine protease 3"/>
    <property type="match status" value="1"/>
</dbReference>
<dbReference type="InterPro" id="IPR001314">
    <property type="entry name" value="Peptidase_S1A"/>
</dbReference>
<evidence type="ECO:0000256" key="9">
    <source>
        <dbReference type="RuleBase" id="RU363034"/>
    </source>
</evidence>
<dbReference type="AlphaFoldDB" id="A0A8J9ZBJ7"/>
<dbReference type="PROSITE" id="PS50068">
    <property type="entry name" value="LDLRA_2"/>
    <property type="match status" value="2"/>
</dbReference>
<dbReference type="InterPro" id="IPR009003">
    <property type="entry name" value="Peptidase_S1_PA"/>
</dbReference>
<dbReference type="InterPro" id="IPR033116">
    <property type="entry name" value="TRYPSIN_SER"/>
</dbReference>
<feature type="chain" id="PRO_5035447440" evidence="11">
    <location>
        <begin position="21"/>
        <end position="827"/>
    </location>
</feature>
<evidence type="ECO:0000256" key="1">
    <source>
        <dbReference type="ARBA" id="ARBA00022536"/>
    </source>
</evidence>
<dbReference type="CDD" id="cd00112">
    <property type="entry name" value="LDLa"/>
    <property type="match status" value="1"/>
</dbReference>
<evidence type="ECO:0000256" key="3">
    <source>
        <dbReference type="ARBA" id="ARBA00022801"/>
    </source>
</evidence>